<dbReference type="Proteomes" id="UP001529180">
    <property type="component" value="Unassembled WGS sequence"/>
</dbReference>
<gene>
    <name evidence="1" type="ORF">P7680_22245</name>
</gene>
<protein>
    <submittedName>
        <fullName evidence="1">DUF2591 family protein</fullName>
    </submittedName>
</protein>
<evidence type="ECO:0000313" key="1">
    <source>
        <dbReference type="EMBL" id="MDG4721738.1"/>
    </source>
</evidence>
<dbReference type="RefSeq" id="WP_278007081.1">
    <property type="nucleotide sequence ID" value="NZ_JARSBO010000016.1"/>
</dbReference>
<accession>A0ABT6GI31</accession>
<name>A0ABT6GI31_9PROT</name>
<evidence type="ECO:0000313" key="2">
    <source>
        <dbReference type="Proteomes" id="UP001529180"/>
    </source>
</evidence>
<dbReference type="EMBL" id="JARSBO010000016">
    <property type="protein sequence ID" value="MDG4721738.1"/>
    <property type="molecule type" value="Genomic_DNA"/>
</dbReference>
<reference evidence="1 2" key="1">
    <citation type="submission" date="2023-03" db="EMBL/GenBank/DDBJ databases">
        <title>Strain FZY0004 represents a novel species in the genus Thalassospira isolated from seawater.</title>
        <authorList>
            <person name="Fu Z.-Y."/>
        </authorList>
    </citation>
    <scope>NUCLEOTIDE SEQUENCE [LARGE SCALE GENOMIC DNA]</scope>
    <source>
        <strain evidence="1 2">FZY0004</strain>
    </source>
</reference>
<sequence>MKMKVSDLDGRALNWAVAYAISDMHRDIGNGQTEFVIDEKILVVSAQGNEADDTEFDPQGNWAHGGPLIERYATQLSAPSSFDNEGFIAATYVPKKGLGVQSGETFLVSFCRSLVSVMHQSNEIEIPDELCEVKS</sequence>
<dbReference type="InterPro" id="IPR019701">
    <property type="entry name" value="Phage_P22_NinX"/>
</dbReference>
<comment type="caution">
    <text evidence="1">The sequence shown here is derived from an EMBL/GenBank/DDBJ whole genome shotgun (WGS) entry which is preliminary data.</text>
</comment>
<proteinExistence type="predicted"/>
<dbReference type="Pfam" id="PF10765">
    <property type="entry name" value="Phage_P22_NinX"/>
    <property type="match status" value="1"/>
</dbReference>
<organism evidence="1 2">
    <name type="scientific">Thalassospira aquimaris</name>
    <dbReference type="NCBI Taxonomy" id="3037796"/>
    <lineage>
        <taxon>Bacteria</taxon>
        <taxon>Pseudomonadati</taxon>
        <taxon>Pseudomonadota</taxon>
        <taxon>Alphaproteobacteria</taxon>
        <taxon>Rhodospirillales</taxon>
        <taxon>Thalassospiraceae</taxon>
        <taxon>Thalassospira</taxon>
    </lineage>
</organism>
<keyword evidence="2" id="KW-1185">Reference proteome</keyword>